<dbReference type="InterPro" id="IPR029061">
    <property type="entry name" value="THDP-binding"/>
</dbReference>
<comment type="cofactor">
    <cofactor evidence="12">
        <name>thiamine diphosphate</name>
        <dbReference type="ChEBI" id="CHEBI:58937"/>
    </cofactor>
    <text evidence="12">Binds 1 thiamine pyrophosphate per subunit.</text>
</comment>
<feature type="domain" description="Thiamine pyrophosphate enzyme TPP-binding" evidence="14">
    <location>
        <begin position="379"/>
        <end position="526"/>
    </location>
</feature>
<reference evidence="16 17" key="1">
    <citation type="journal article" date="2015" name="J. Biotechnol.">
        <title>Complete genome sequence of a malodorant-producing acetogen, Clostridium scatologenes ATCC 25775(T).</title>
        <authorList>
            <person name="Zhu Z."/>
            <person name="Guo T."/>
            <person name="Zheng H."/>
            <person name="Song T."/>
            <person name="Ouyang P."/>
            <person name="Xie J."/>
        </authorList>
    </citation>
    <scope>NUCLEOTIDE SEQUENCE [LARGE SCALE GENOMIC DNA]</scope>
    <source>
        <strain evidence="16 17">ATCC 25775</strain>
    </source>
</reference>
<keyword evidence="9 12" id="KW-0786">Thiamine pyrophosphate</keyword>
<dbReference type="Pfam" id="PF02775">
    <property type="entry name" value="TPP_enzyme_C"/>
    <property type="match status" value="1"/>
</dbReference>
<dbReference type="FunFam" id="3.40.50.1220:FF:000008">
    <property type="entry name" value="Acetolactate synthase"/>
    <property type="match status" value="1"/>
</dbReference>
<evidence type="ECO:0000256" key="10">
    <source>
        <dbReference type="ARBA" id="ARBA00023304"/>
    </source>
</evidence>
<evidence type="ECO:0000256" key="12">
    <source>
        <dbReference type="RuleBase" id="RU003591"/>
    </source>
</evidence>
<evidence type="ECO:0000256" key="3">
    <source>
        <dbReference type="ARBA" id="ARBA00007812"/>
    </source>
</evidence>
<dbReference type="UniPathway" id="UPA00049">
    <property type="reaction ID" value="UER00059"/>
</dbReference>
<name>A0A0E3GQM5_CLOSL</name>
<keyword evidence="5 12" id="KW-0028">Amino-acid biosynthesis</keyword>
<dbReference type="NCBIfam" id="TIGR00118">
    <property type="entry name" value="acolac_lg"/>
    <property type="match status" value="1"/>
</dbReference>
<evidence type="ECO:0000259" key="14">
    <source>
        <dbReference type="Pfam" id="PF02775"/>
    </source>
</evidence>
<evidence type="ECO:0000256" key="1">
    <source>
        <dbReference type="ARBA" id="ARBA00004974"/>
    </source>
</evidence>
<sequence>MKAAEAIIQCLIKENIKTVFGYPGATVVALYEALRESEIEHILVRHEQAAGHSASGFARSTGTTGVCIVTSGPGATNIITSVATAYMDSIPMVIITGQVKSNLIGKDVFQEADITGAVESFTKHNYLVKSAEDIPRIIKEAFYIAGTGRPGPVLIDIPSDIQEQNIDFEYPEEVNIRGYKPTVIGHKGQIKRALDKIKSSKKPLICTGGGIGCAKAEKELMEFVKKSKIPIVHTLMGKDCVQGDNPYYVGLIGSHGFSYANKAVSEADVLILIGTRIADRATAGSKYFGKDAEIIHIDIDPAEIGKNLGTNIPVVGDCKNILEELIKGIEPFNTDQWIDEIRSWQKEVKMQCWEDKVDPKCCLKILSETIEDDAIITADVGQNQIWCARNFTVKGERRFLTSGGLGTMGYSLPAAVGAKMAQPNRRVVAVMGDGSFQMSLFELGTAAQNNVNLIIILFNNSGLGMVREIQNRIYEGNYGVALNCNPDFIKIAEAYGFTGKRVNSNEAFEKALKEAMESTKTFIIECEVDPRESTF</sequence>
<dbReference type="AlphaFoldDB" id="A0A0E3GQM5"/>
<dbReference type="PANTHER" id="PTHR18968">
    <property type="entry name" value="THIAMINE PYROPHOSPHATE ENZYMES"/>
    <property type="match status" value="1"/>
</dbReference>
<dbReference type="GO" id="GO:0009099">
    <property type="term" value="P:L-valine biosynthetic process"/>
    <property type="evidence" value="ECO:0007669"/>
    <property type="project" value="UniProtKB-UniPathway"/>
</dbReference>
<dbReference type="InterPro" id="IPR011766">
    <property type="entry name" value="TPP_enzyme_TPP-bd"/>
</dbReference>
<dbReference type="GO" id="GO:0050660">
    <property type="term" value="F:flavin adenine dinucleotide binding"/>
    <property type="evidence" value="ECO:0007669"/>
    <property type="project" value="InterPro"/>
</dbReference>
<evidence type="ECO:0000256" key="11">
    <source>
        <dbReference type="ARBA" id="ARBA00048670"/>
    </source>
</evidence>
<dbReference type="PANTHER" id="PTHR18968:SF13">
    <property type="entry name" value="ACETOLACTATE SYNTHASE CATALYTIC SUBUNIT, MITOCHONDRIAL"/>
    <property type="match status" value="1"/>
</dbReference>
<dbReference type="InterPro" id="IPR012000">
    <property type="entry name" value="Thiamin_PyroP_enz_cen_dom"/>
</dbReference>
<evidence type="ECO:0000256" key="5">
    <source>
        <dbReference type="ARBA" id="ARBA00022605"/>
    </source>
</evidence>
<evidence type="ECO:0000259" key="15">
    <source>
        <dbReference type="Pfam" id="PF02776"/>
    </source>
</evidence>
<dbReference type="InterPro" id="IPR012001">
    <property type="entry name" value="Thiamin_PyroP_enz_TPP-bd_dom"/>
</dbReference>
<dbReference type="GO" id="GO:0005948">
    <property type="term" value="C:acetolactate synthase complex"/>
    <property type="evidence" value="ECO:0007669"/>
    <property type="project" value="TreeGrafter"/>
</dbReference>
<evidence type="ECO:0000256" key="4">
    <source>
        <dbReference type="ARBA" id="ARBA00013145"/>
    </source>
</evidence>
<dbReference type="KEGG" id="csq:CSCA_1706"/>
<dbReference type="GO" id="GO:0003984">
    <property type="term" value="F:acetolactate synthase activity"/>
    <property type="evidence" value="ECO:0007669"/>
    <property type="project" value="UniProtKB-EC"/>
</dbReference>
<gene>
    <name evidence="16" type="ORF">CSCA_1706</name>
</gene>
<dbReference type="InterPro" id="IPR000399">
    <property type="entry name" value="TPP-bd_CS"/>
</dbReference>
<comment type="pathway">
    <text evidence="2 12">Amino-acid biosynthesis; L-valine biosynthesis; L-valine from pyruvate: step 1/4.</text>
</comment>
<dbReference type="InterPro" id="IPR045229">
    <property type="entry name" value="TPP_enz"/>
</dbReference>
<evidence type="ECO:0000313" key="16">
    <source>
        <dbReference type="EMBL" id="AKA68831.1"/>
    </source>
</evidence>
<dbReference type="STRING" id="1548.CSCA_1706"/>
<dbReference type="Pfam" id="PF00205">
    <property type="entry name" value="TPP_enzyme_M"/>
    <property type="match status" value="1"/>
</dbReference>
<keyword evidence="6 12" id="KW-0808">Transferase</keyword>
<evidence type="ECO:0000313" key="17">
    <source>
        <dbReference type="Proteomes" id="UP000033115"/>
    </source>
</evidence>
<comment type="pathway">
    <text evidence="1 12">Amino-acid biosynthesis; L-isoleucine biosynthesis; L-isoleucine from 2-oxobutanoate: step 1/4.</text>
</comment>
<dbReference type="CDD" id="cd02015">
    <property type="entry name" value="TPP_AHAS"/>
    <property type="match status" value="1"/>
</dbReference>
<evidence type="ECO:0000256" key="7">
    <source>
        <dbReference type="ARBA" id="ARBA00022723"/>
    </source>
</evidence>
<dbReference type="Gene3D" id="3.40.50.1220">
    <property type="entry name" value="TPP-binding domain"/>
    <property type="match status" value="1"/>
</dbReference>
<evidence type="ECO:0000256" key="2">
    <source>
        <dbReference type="ARBA" id="ARBA00005025"/>
    </source>
</evidence>
<protein>
    <recommendedName>
        <fullName evidence="4 12">Acetolactate synthase</fullName>
        <ecNumber evidence="4 12">2.2.1.6</ecNumber>
    </recommendedName>
</protein>
<keyword evidence="10 12" id="KW-0100">Branched-chain amino acid biosynthesis</keyword>
<evidence type="ECO:0000259" key="13">
    <source>
        <dbReference type="Pfam" id="PF00205"/>
    </source>
</evidence>
<dbReference type="EMBL" id="CP009933">
    <property type="protein sequence ID" value="AKA68831.1"/>
    <property type="molecule type" value="Genomic_DNA"/>
</dbReference>
<dbReference type="GO" id="GO:0009097">
    <property type="term" value="P:isoleucine biosynthetic process"/>
    <property type="evidence" value="ECO:0007669"/>
    <property type="project" value="UniProtKB-UniPathway"/>
</dbReference>
<comment type="similarity">
    <text evidence="3 12">Belongs to the TPP enzyme family.</text>
</comment>
<feature type="domain" description="Thiamine pyrophosphate enzyme N-terminal TPP-binding" evidence="15">
    <location>
        <begin position="1"/>
        <end position="114"/>
    </location>
</feature>
<dbReference type="GO" id="GO:0030976">
    <property type="term" value="F:thiamine pyrophosphate binding"/>
    <property type="evidence" value="ECO:0007669"/>
    <property type="project" value="UniProtKB-UniRule"/>
</dbReference>
<dbReference type="CDD" id="cd07035">
    <property type="entry name" value="TPP_PYR_POX_like"/>
    <property type="match status" value="1"/>
</dbReference>
<comment type="cofactor">
    <cofactor evidence="12">
        <name>Mg(2+)</name>
        <dbReference type="ChEBI" id="CHEBI:18420"/>
    </cofactor>
    <text evidence="12">Binds 1 Mg(2+) ion per subunit.</text>
</comment>
<keyword evidence="17" id="KW-1185">Reference proteome</keyword>
<dbReference type="UniPathway" id="UPA00047">
    <property type="reaction ID" value="UER00055"/>
</dbReference>
<dbReference type="HOGENOM" id="CLU_013748_1_2_9"/>
<accession>A0A0E3GQM5</accession>
<dbReference type="Proteomes" id="UP000033115">
    <property type="component" value="Chromosome"/>
</dbReference>
<comment type="catalytic activity">
    <reaction evidence="11 12">
        <text>2 pyruvate + H(+) = (2S)-2-acetolactate + CO2</text>
        <dbReference type="Rhea" id="RHEA:25249"/>
        <dbReference type="ChEBI" id="CHEBI:15361"/>
        <dbReference type="ChEBI" id="CHEBI:15378"/>
        <dbReference type="ChEBI" id="CHEBI:16526"/>
        <dbReference type="ChEBI" id="CHEBI:58476"/>
        <dbReference type="EC" id="2.2.1.6"/>
    </reaction>
</comment>
<dbReference type="SUPFAM" id="SSF52467">
    <property type="entry name" value="DHS-like NAD/FAD-binding domain"/>
    <property type="match status" value="1"/>
</dbReference>
<dbReference type="EC" id="2.2.1.6" evidence="4 12"/>
<dbReference type="Gene3D" id="3.40.50.970">
    <property type="match status" value="2"/>
</dbReference>
<dbReference type="PROSITE" id="PS00187">
    <property type="entry name" value="TPP_ENZYMES"/>
    <property type="match status" value="1"/>
</dbReference>
<dbReference type="FunFam" id="3.40.50.970:FF:000007">
    <property type="entry name" value="Acetolactate synthase"/>
    <property type="match status" value="1"/>
</dbReference>
<dbReference type="GO" id="GO:0000287">
    <property type="term" value="F:magnesium ion binding"/>
    <property type="evidence" value="ECO:0007669"/>
    <property type="project" value="UniProtKB-UniRule"/>
</dbReference>
<feature type="domain" description="Thiamine pyrophosphate enzyme central" evidence="13">
    <location>
        <begin position="190"/>
        <end position="325"/>
    </location>
</feature>
<evidence type="ECO:0000256" key="6">
    <source>
        <dbReference type="ARBA" id="ARBA00022679"/>
    </source>
</evidence>
<keyword evidence="7 12" id="KW-0479">Metal-binding</keyword>
<dbReference type="InterPro" id="IPR029035">
    <property type="entry name" value="DHS-like_NAD/FAD-binding_dom"/>
</dbReference>
<dbReference type="RefSeq" id="WP_029161974.1">
    <property type="nucleotide sequence ID" value="NZ_CP009933.1"/>
</dbReference>
<keyword evidence="8 12" id="KW-0460">Magnesium</keyword>
<dbReference type="InterPro" id="IPR012846">
    <property type="entry name" value="Acetolactate_synth_lsu"/>
</dbReference>
<dbReference type="InterPro" id="IPR039368">
    <property type="entry name" value="AHAS_TPP"/>
</dbReference>
<evidence type="ECO:0000256" key="8">
    <source>
        <dbReference type="ARBA" id="ARBA00022842"/>
    </source>
</evidence>
<proteinExistence type="inferred from homology"/>
<dbReference type="Pfam" id="PF02776">
    <property type="entry name" value="TPP_enzyme_N"/>
    <property type="match status" value="1"/>
</dbReference>
<dbReference type="SUPFAM" id="SSF52518">
    <property type="entry name" value="Thiamin diphosphate-binding fold (THDP-binding)"/>
    <property type="match status" value="2"/>
</dbReference>
<evidence type="ECO:0000256" key="9">
    <source>
        <dbReference type="ARBA" id="ARBA00023052"/>
    </source>
</evidence>
<organism evidence="16 17">
    <name type="scientific">Clostridium scatologenes</name>
    <dbReference type="NCBI Taxonomy" id="1548"/>
    <lineage>
        <taxon>Bacteria</taxon>
        <taxon>Bacillati</taxon>
        <taxon>Bacillota</taxon>
        <taxon>Clostridia</taxon>
        <taxon>Eubacteriales</taxon>
        <taxon>Clostridiaceae</taxon>
        <taxon>Clostridium</taxon>
    </lineage>
</organism>